<name>A0A9D2KGA9_9FIRM</name>
<evidence type="ECO:0000313" key="3">
    <source>
        <dbReference type="Proteomes" id="UP000824221"/>
    </source>
</evidence>
<feature type="compositionally biased region" description="Basic and acidic residues" evidence="1">
    <location>
        <begin position="74"/>
        <end position="90"/>
    </location>
</feature>
<feature type="compositionally biased region" description="Basic and acidic residues" evidence="1">
    <location>
        <begin position="53"/>
        <end position="67"/>
    </location>
</feature>
<dbReference type="Proteomes" id="UP000824221">
    <property type="component" value="Unassembled WGS sequence"/>
</dbReference>
<reference evidence="2" key="1">
    <citation type="journal article" date="2021" name="PeerJ">
        <title>Extensive microbial diversity within the chicken gut microbiome revealed by metagenomics and culture.</title>
        <authorList>
            <person name="Gilroy R."/>
            <person name="Ravi A."/>
            <person name="Getino M."/>
            <person name="Pursley I."/>
            <person name="Horton D.L."/>
            <person name="Alikhan N.F."/>
            <person name="Baker D."/>
            <person name="Gharbi K."/>
            <person name="Hall N."/>
            <person name="Watson M."/>
            <person name="Adriaenssens E.M."/>
            <person name="Foster-Nyarko E."/>
            <person name="Jarju S."/>
            <person name="Secka A."/>
            <person name="Antonio M."/>
            <person name="Oren A."/>
            <person name="Chaudhuri R.R."/>
            <person name="La Ragione R."/>
            <person name="Hildebrand F."/>
            <person name="Pallen M.J."/>
        </authorList>
    </citation>
    <scope>NUCLEOTIDE SEQUENCE</scope>
    <source>
        <strain evidence="2">CHK156-179</strain>
    </source>
</reference>
<accession>A0A9D2KGA9</accession>
<feature type="compositionally biased region" description="Basic and acidic residues" evidence="1">
    <location>
        <begin position="109"/>
        <end position="120"/>
    </location>
</feature>
<organism evidence="2 3">
    <name type="scientific">Candidatus Gallimonas gallistercoris</name>
    <dbReference type="NCBI Taxonomy" id="2838602"/>
    <lineage>
        <taxon>Bacteria</taxon>
        <taxon>Bacillati</taxon>
        <taxon>Bacillota</taxon>
        <taxon>Clostridia</taxon>
        <taxon>Candidatus Gallimonas</taxon>
    </lineage>
</organism>
<sequence>MKELMLAIAGGAAAKEGLLWVLVLFLVCFGAVHAARLALLGWRAVKGVPQNEHAPKKQEKANEKQPEQEPSPQDEERRKKPDEPRGKTDETPAPVYLLVEKKRVRKKPKYEEPKRIDLKN</sequence>
<comment type="caution">
    <text evidence="2">The sequence shown here is derived from an EMBL/GenBank/DDBJ whole genome shotgun (WGS) entry which is preliminary data.</text>
</comment>
<evidence type="ECO:0000256" key="1">
    <source>
        <dbReference type="SAM" id="MobiDB-lite"/>
    </source>
</evidence>
<feature type="region of interest" description="Disordered" evidence="1">
    <location>
        <begin position="50"/>
        <end position="120"/>
    </location>
</feature>
<reference evidence="2" key="2">
    <citation type="submission" date="2021-04" db="EMBL/GenBank/DDBJ databases">
        <authorList>
            <person name="Gilroy R."/>
        </authorList>
    </citation>
    <scope>NUCLEOTIDE SEQUENCE</scope>
    <source>
        <strain evidence="2">CHK156-179</strain>
    </source>
</reference>
<proteinExistence type="predicted"/>
<evidence type="ECO:0000313" key="2">
    <source>
        <dbReference type="EMBL" id="HJA02597.1"/>
    </source>
</evidence>
<dbReference type="AlphaFoldDB" id="A0A9D2KGA9"/>
<dbReference type="EMBL" id="DXAJ01000064">
    <property type="protein sequence ID" value="HJA02597.1"/>
    <property type="molecule type" value="Genomic_DNA"/>
</dbReference>
<protein>
    <submittedName>
        <fullName evidence="2">Uncharacterized protein</fullName>
    </submittedName>
</protein>
<gene>
    <name evidence="2" type="ORF">H9797_04365</name>
</gene>